<gene>
    <name evidence="4" type="ordered locus">RPB_2829</name>
</gene>
<evidence type="ECO:0000256" key="1">
    <source>
        <dbReference type="SAM" id="MobiDB-lite"/>
    </source>
</evidence>
<dbReference type="EMBL" id="CP000250">
    <property type="protein sequence ID" value="ABD07531.1"/>
    <property type="molecule type" value="Genomic_DNA"/>
</dbReference>
<evidence type="ECO:0000256" key="2">
    <source>
        <dbReference type="SAM" id="SignalP"/>
    </source>
</evidence>
<evidence type="ECO:0000313" key="4">
    <source>
        <dbReference type="EMBL" id="ABD07531.1"/>
    </source>
</evidence>
<dbReference type="PANTHER" id="PTHR36919:SF2">
    <property type="entry name" value="BLL6627 PROTEIN"/>
    <property type="match status" value="1"/>
</dbReference>
<name>Q2IW79_RHOP2</name>
<feature type="compositionally biased region" description="Low complexity" evidence="1">
    <location>
        <begin position="120"/>
        <end position="150"/>
    </location>
</feature>
<feature type="chain" id="PRO_5004210599" description="DUF2147 domain-containing protein" evidence="2">
    <location>
        <begin position="20"/>
        <end position="280"/>
    </location>
</feature>
<evidence type="ECO:0000259" key="3">
    <source>
        <dbReference type="Pfam" id="PF09917"/>
    </source>
</evidence>
<dbReference type="AlphaFoldDB" id="Q2IW79"/>
<dbReference type="Pfam" id="PF09917">
    <property type="entry name" value="DUF2147"/>
    <property type="match status" value="1"/>
</dbReference>
<dbReference type="KEGG" id="rpb:RPB_2829"/>
<dbReference type="InterPro" id="IPR019223">
    <property type="entry name" value="DUF2147"/>
</dbReference>
<proteinExistence type="predicted"/>
<feature type="compositionally biased region" description="Basic and acidic residues" evidence="1">
    <location>
        <begin position="74"/>
        <end position="92"/>
    </location>
</feature>
<dbReference type="PANTHER" id="PTHR36919">
    <property type="entry name" value="BLR1215 PROTEIN"/>
    <property type="match status" value="1"/>
</dbReference>
<dbReference type="RefSeq" id="WP_011441716.1">
    <property type="nucleotide sequence ID" value="NC_007778.1"/>
</dbReference>
<evidence type="ECO:0000313" key="5">
    <source>
        <dbReference type="Proteomes" id="UP000008809"/>
    </source>
</evidence>
<feature type="compositionally biased region" description="Low complexity" evidence="1">
    <location>
        <begin position="157"/>
        <end position="178"/>
    </location>
</feature>
<protein>
    <recommendedName>
        <fullName evidence="3">DUF2147 domain-containing protein</fullName>
    </recommendedName>
</protein>
<feature type="signal peptide" evidence="2">
    <location>
        <begin position="1"/>
        <end position="19"/>
    </location>
</feature>
<keyword evidence="5" id="KW-1185">Reference proteome</keyword>
<dbReference type="Gene3D" id="2.40.128.520">
    <property type="match status" value="1"/>
</dbReference>
<dbReference type="InterPro" id="IPR017201">
    <property type="entry name" value="UCP037429"/>
</dbReference>
<feature type="domain" description="DUF2147" evidence="3">
    <location>
        <begin position="186"/>
        <end position="278"/>
    </location>
</feature>
<accession>Q2IW79</accession>
<reference evidence="4 5" key="1">
    <citation type="submission" date="2006-01" db="EMBL/GenBank/DDBJ databases">
        <title>Complete sequence of Rhodopseudomonas palustris HaA2.</title>
        <authorList>
            <consortium name="US DOE Joint Genome Institute"/>
            <person name="Copeland A."/>
            <person name="Lucas S."/>
            <person name="Lapidus A."/>
            <person name="Barry K."/>
            <person name="Detter J.C."/>
            <person name="Glavina T."/>
            <person name="Hammon N."/>
            <person name="Israni S."/>
            <person name="Pitluck S."/>
            <person name="Chain P."/>
            <person name="Malfatti S."/>
            <person name="Shin M."/>
            <person name="Vergez L."/>
            <person name="Schmutz J."/>
            <person name="Larimer F."/>
            <person name="Land M."/>
            <person name="Hauser L."/>
            <person name="Pelletier D.A."/>
            <person name="Kyrpides N."/>
            <person name="Anderson I."/>
            <person name="Oda Y."/>
            <person name="Harwood C.S."/>
            <person name="Richardson P."/>
        </authorList>
    </citation>
    <scope>NUCLEOTIDE SEQUENCE [LARGE SCALE GENOMIC DNA]</scope>
    <source>
        <strain evidence="4 5">HaA2</strain>
    </source>
</reference>
<dbReference type="eggNOG" id="COG4731">
    <property type="taxonomic scope" value="Bacteria"/>
</dbReference>
<dbReference type="PIRSF" id="PIRSF037429">
    <property type="entry name" value="UCP037429"/>
    <property type="match status" value="1"/>
</dbReference>
<keyword evidence="2" id="KW-0732">Signal</keyword>
<dbReference type="Proteomes" id="UP000008809">
    <property type="component" value="Chromosome"/>
</dbReference>
<feature type="region of interest" description="Disordered" evidence="1">
    <location>
        <begin position="52"/>
        <end position="186"/>
    </location>
</feature>
<dbReference type="HOGENOM" id="CLU_983106_0_0_5"/>
<organism evidence="4 5">
    <name type="scientific">Rhodopseudomonas palustris (strain HaA2)</name>
    <dbReference type="NCBI Taxonomy" id="316058"/>
    <lineage>
        <taxon>Bacteria</taxon>
        <taxon>Pseudomonadati</taxon>
        <taxon>Pseudomonadota</taxon>
        <taxon>Alphaproteobacteria</taxon>
        <taxon>Hyphomicrobiales</taxon>
        <taxon>Nitrobacteraceae</taxon>
        <taxon>Rhodopseudomonas</taxon>
    </lineage>
</organism>
<dbReference type="OrthoDB" id="9811671at2"/>
<sequence length="280" mass="29769">MKKLLALAALMLASTVAQAGETYSFDIGGRTIRIEKPRDCDEASCVSVSIPGIYESGPKRAKRSRDDQDDADDDLRNNRKPVQEKPVQETRKPLTQPEPTSPTKDTMEPARAAPTPPVPATTASRPADPAPTPATDRAPETAAAAGPASTVSPQTKSPAPVVAAVPPSVPAQNQAAPAPDKPSPLGIWLTEEKEGKIRIEPCGEHLCGYSVNAKSNQNGEKILINMKSGGDNKWSGRIYDPKSGSRYDSTIALRGPDRLKVQGCAFGGMFCGGQTWTRVE</sequence>